<protein>
    <submittedName>
        <fullName evidence="3">MinD/ParA family protein</fullName>
    </submittedName>
</protein>
<dbReference type="AlphaFoldDB" id="A0A6N7XU42"/>
<dbReference type="SUPFAM" id="SSF52540">
    <property type="entry name" value="P-loop containing nucleoside triphosphate hydrolases"/>
    <property type="match status" value="1"/>
</dbReference>
<dbReference type="InterPro" id="IPR033756">
    <property type="entry name" value="YlxH/NBP35"/>
</dbReference>
<organism evidence="3 4">
    <name type="scientific">Tissierella pigra</name>
    <dbReference type="NCBI Taxonomy" id="2607614"/>
    <lineage>
        <taxon>Bacteria</taxon>
        <taxon>Bacillati</taxon>
        <taxon>Bacillota</taxon>
        <taxon>Tissierellia</taxon>
        <taxon>Tissierellales</taxon>
        <taxon>Tissierellaceae</taxon>
        <taxon>Tissierella</taxon>
    </lineage>
</organism>
<dbReference type="GO" id="GO:0005524">
    <property type="term" value="F:ATP binding"/>
    <property type="evidence" value="ECO:0007669"/>
    <property type="project" value="UniProtKB-KW"/>
</dbReference>
<dbReference type="PANTHER" id="PTHR43384:SF4">
    <property type="entry name" value="CELLULOSE BIOSYNTHESIS PROTEIN BCSQ-RELATED"/>
    <property type="match status" value="1"/>
</dbReference>
<gene>
    <name evidence="3" type="ORF">FYJ83_00810</name>
</gene>
<accession>A0A6N7XU42</accession>
<evidence type="ECO:0000256" key="1">
    <source>
        <dbReference type="ARBA" id="ARBA00022741"/>
    </source>
</evidence>
<dbReference type="GO" id="GO:0009898">
    <property type="term" value="C:cytoplasmic side of plasma membrane"/>
    <property type="evidence" value="ECO:0007669"/>
    <property type="project" value="TreeGrafter"/>
</dbReference>
<dbReference type="GO" id="GO:0051782">
    <property type="term" value="P:negative regulation of cell division"/>
    <property type="evidence" value="ECO:0007669"/>
    <property type="project" value="TreeGrafter"/>
</dbReference>
<dbReference type="Pfam" id="PF10609">
    <property type="entry name" value="ParA"/>
    <property type="match status" value="1"/>
</dbReference>
<evidence type="ECO:0000256" key="2">
    <source>
        <dbReference type="ARBA" id="ARBA00022840"/>
    </source>
</evidence>
<dbReference type="EMBL" id="VUNQ01000001">
    <property type="protein sequence ID" value="MSU00005.1"/>
    <property type="molecule type" value="Genomic_DNA"/>
</dbReference>
<keyword evidence="2" id="KW-0067">ATP-binding</keyword>
<dbReference type="Proteomes" id="UP000469523">
    <property type="component" value="Unassembled WGS sequence"/>
</dbReference>
<dbReference type="GO" id="GO:0016887">
    <property type="term" value="F:ATP hydrolysis activity"/>
    <property type="evidence" value="ECO:0007669"/>
    <property type="project" value="TreeGrafter"/>
</dbReference>
<dbReference type="CDD" id="cd02038">
    <property type="entry name" value="FlhG-like"/>
    <property type="match status" value="1"/>
</dbReference>
<dbReference type="InterPro" id="IPR033875">
    <property type="entry name" value="FlhG"/>
</dbReference>
<keyword evidence="4" id="KW-1185">Reference proteome</keyword>
<evidence type="ECO:0000313" key="3">
    <source>
        <dbReference type="EMBL" id="MSU00005.1"/>
    </source>
</evidence>
<comment type="caution">
    <text evidence="3">The sequence shown here is derived from an EMBL/GenBank/DDBJ whole genome shotgun (WGS) entry which is preliminary data.</text>
</comment>
<dbReference type="GO" id="GO:0005829">
    <property type="term" value="C:cytosol"/>
    <property type="evidence" value="ECO:0007669"/>
    <property type="project" value="TreeGrafter"/>
</dbReference>
<evidence type="ECO:0000313" key="4">
    <source>
        <dbReference type="Proteomes" id="UP000469523"/>
    </source>
</evidence>
<dbReference type="InterPro" id="IPR025501">
    <property type="entry name" value="MinD_FleN"/>
</dbReference>
<dbReference type="Gene3D" id="3.40.50.300">
    <property type="entry name" value="P-loop containing nucleotide triphosphate hydrolases"/>
    <property type="match status" value="1"/>
</dbReference>
<dbReference type="PANTHER" id="PTHR43384">
    <property type="entry name" value="SEPTUM SITE-DETERMINING PROTEIN MIND HOMOLOG, CHLOROPLASTIC-RELATED"/>
    <property type="match status" value="1"/>
</dbReference>
<proteinExistence type="predicted"/>
<sequence length="311" mass="34507">MLIILLISLLRRKTMNDQAKNLRKIMEFKSVNQEEITVVNNKAKVISISSGKGGVGKTNFAINFAITLKRLGYEVAIIDADIGLSNIEILAGVNMNFTISDIIFSNKDIFEIMSIGPEGIKIISGGSGLKELSLLKDDNFPKLLKEIEKLQSSTDYIIIDTGAGISKAVTDFIMTSDETIIICTPDPTSLMDSYTLIKSIFYTGFPGPINIVCNLVNSKSEGTEIFNKLYNTTNKFLQRDINYLGYIEKSDLVNNAVRNQIPFTISNPNNSISRKINVMAMNFLGTKSVKDENTKKSFSKRILDIFLGRGE</sequence>
<reference evidence="3 4" key="1">
    <citation type="submission" date="2019-09" db="EMBL/GenBank/DDBJ databases">
        <title>In-depth cultivation of the pig gut microbiome towards novel bacterial diversity and tailored functional studies.</title>
        <authorList>
            <person name="Wylensek D."/>
            <person name="Hitch T.C.A."/>
            <person name="Clavel T."/>
        </authorList>
    </citation>
    <scope>NUCLEOTIDE SEQUENCE [LARGE SCALE GENOMIC DNA]</scope>
    <source>
        <strain evidence="3 4">WCA3-693-APC-4?</strain>
    </source>
</reference>
<name>A0A6N7XU42_9FIRM</name>
<keyword evidence="1" id="KW-0547">Nucleotide-binding</keyword>
<dbReference type="InterPro" id="IPR050625">
    <property type="entry name" value="ParA/MinD_ATPase"/>
</dbReference>
<dbReference type="InterPro" id="IPR027417">
    <property type="entry name" value="P-loop_NTPase"/>
</dbReference>
<dbReference type="PIRSF" id="PIRSF003092">
    <property type="entry name" value="MinD"/>
    <property type="match status" value="1"/>
</dbReference>